<feature type="compositionally biased region" description="Pro residues" evidence="1">
    <location>
        <begin position="178"/>
        <end position="195"/>
    </location>
</feature>
<feature type="compositionally biased region" description="Pro residues" evidence="1">
    <location>
        <begin position="154"/>
        <end position="165"/>
    </location>
</feature>
<dbReference type="InParanoid" id="Q7NNV8"/>
<reference evidence="2 3" key="2">
    <citation type="journal article" date="2003" name="DNA Res.">
        <title>Complete genome structure of Gloeobacter violaceus PCC 7421, a cyanobacterium that lacks thylakoids (supplement).</title>
        <authorList>
            <person name="Nakamura Y."/>
            <person name="Kaneko T."/>
            <person name="Sato S."/>
            <person name="Mimuro M."/>
            <person name="Miyashita H."/>
            <person name="Tsuchiya T."/>
            <person name="Sasamoto S."/>
            <person name="Watanabe A."/>
            <person name="Kawashima K."/>
            <person name="Kishida Y."/>
            <person name="Kiyokawa C."/>
            <person name="Kohara M."/>
            <person name="Matsumoto M."/>
            <person name="Matsuno A."/>
            <person name="Nakazaki N."/>
            <person name="Shimpo S."/>
            <person name="Takeuchi C."/>
            <person name="Yamada M."/>
            <person name="Tabata S."/>
        </authorList>
    </citation>
    <scope>NUCLEOTIDE SEQUENCE [LARGE SCALE GENOMIC DNA]</scope>
    <source>
        <strain evidence="3">ATCC 29082 / PCC 7421</strain>
    </source>
</reference>
<dbReference type="EMBL" id="BA000045">
    <property type="protein sequence ID" value="BAC88241.1"/>
    <property type="molecule type" value="Genomic_DNA"/>
</dbReference>
<sequence length="345" mass="36707">MIQLGRFTGAWDGDAFLFRIVWAQQRRYICGPDPMNQSFLQSETFKKIQSQLTSPTLSKLQRQFSGPQYKGVGRVVLVFAGLTLLTLWVIQPPASTTASTPQAEPARTPPTSVRPSASLRRSRPEIADSSEEASTPAPTRARTIGSESAERPEPSAPPAPAPIPQSAPAAPVAAAPPALVPPQAPPTQAPPPAPPQLVSIATGGESRFAVLRYDNRTQTVAASDRIGPWQVSQIRPEQVILKQGSKQLILSFSRTGNLPPPPPANASGSESGSSGRRPLTPGAFPPGANTPTPSPPEEEVQQQVIPPQPAPEPGNPEQPQQQPGQQPGQQPQEQETDAVRPDSNR</sequence>
<dbReference type="EnsemblBacteria" id="BAC88241">
    <property type="protein sequence ID" value="BAC88241"/>
    <property type="gene ID" value="BAC88241"/>
</dbReference>
<dbReference type="PATRIC" id="fig|251221.4.peg.301"/>
<name>Q7NNV8_GLOVI</name>
<gene>
    <name evidence="2" type="ordered locus">gll0300</name>
</gene>
<dbReference type="HOGENOM" id="CLU_996631_0_0_3"/>
<feature type="compositionally biased region" description="Low complexity" evidence="1">
    <location>
        <begin position="317"/>
        <end position="333"/>
    </location>
</feature>
<feature type="region of interest" description="Disordered" evidence="1">
    <location>
        <begin position="251"/>
        <end position="345"/>
    </location>
</feature>
<dbReference type="AlphaFoldDB" id="Q7NNV8"/>
<dbReference type="OrthoDB" id="9953135at2"/>
<protein>
    <submittedName>
        <fullName evidence="2">Gll0300 protein</fullName>
    </submittedName>
</protein>
<feature type="compositionally biased region" description="Pro residues" evidence="1">
    <location>
        <begin position="306"/>
        <end position="316"/>
    </location>
</feature>
<dbReference type="Proteomes" id="UP000000557">
    <property type="component" value="Chromosome"/>
</dbReference>
<reference evidence="2 3" key="1">
    <citation type="journal article" date="2003" name="DNA Res.">
        <title>Complete genome structure of Gloeobacter violaceus PCC 7421, a cyanobacterium that lacks thylakoids.</title>
        <authorList>
            <person name="Nakamura Y."/>
            <person name="Kaneko T."/>
            <person name="Sato S."/>
            <person name="Mimuro M."/>
            <person name="Miyashita H."/>
            <person name="Tsuchiya T."/>
            <person name="Sasamoto S."/>
            <person name="Watanabe A."/>
            <person name="Kawashima K."/>
            <person name="Kishida Y."/>
            <person name="Kiyokawa C."/>
            <person name="Kohara M."/>
            <person name="Matsumoto M."/>
            <person name="Matsuno A."/>
            <person name="Nakazaki N."/>
            <person name="Shimpo S."/>
            <person name="Takeuchi C."/>
            <person name="Yamada M."/>
            <person name="Tabata S."/>
        </authorList>
    </citation>
    <scope>NUCLEOTIDE SEQUENCE [LARGE SCALE GENOMIC DNA]</scope>
    <source>
        <strain evidence="3">ATCC 29082 / PCC 7421</strain>
    </source>
</reference>
<proteinExistence type="predicted"/>
<evidence type="ECO:0000256" key="1">
    <source>
        <dbReference type="SAM" id="MobiDB-lite"/>
    </source>
</evidence>
<organism evidence="2 3">
    <name type="scientific">Gloeobacter violaceus (strain ATCC 29082 / PCC 7421)</name>
    <dbReference type="NCBI Taxonomy" id="251221"/>
    <lineage>
        <taxon>Bacteria</taxon>
        <taxon>Bacillati</taxon>
        <taxon>Cyanobacteriota</taxon>
        <taxon>Cyanophyceae</taxon>
        <taxon>Gloeobacterales</taxon>
        <taxon>Gloeobacteraceae</taxon>
        <taxon>Gloeobacter</taxon>
    </lineage>
</organism>
<feature type="compositionally biased region" description="Low complexity" evidence="1">
    <location>
        <begin position="166"/>
        <end position="177"/>
    </location>
</feature>
<dbReference type="KEGG" id="gvi:gll0300"/>
<feature type="compositionally biased region" description="Low complexity" evidence="1">
    <location>
        <begin position="265"/>
        <end position="291"/>
    </location>
</feature>
<evidence type="ECO:0000313" key="3">
    <source>
        <dbReference type="Proteomes" id="UP000000557"/>
    </source>
</evidence>
<feature type="region of interest" description="Disordered" evidence="1">
    <location>
        <begin position="95"/>
        <end position="201"/>
    </location>
</feature>
<keyword evidence="3" id="KW-1185">Reference proteome</keyword>
<evidence type="ECO:0000313" key="2">
    <source>
        <dbReference type="EMBL" id="BAC88241.1"/>
    </source>
</evidence>
<dbReference type="STRING" id="251221.gene:10757772"/>
<accession>Q7NNV8</accession>